<proteinExistence type="predicted"/>
<dbReference type="InterPro" id="IPR001343">
    <property type="entry name" value="Hemolysn_Ca-bd"/>
</dbReference>
<dbReference type="Gene3D" id="2.150.10.10">
    <property type="entry name" value="Serralysin-like metalloprotease, C-terminal"/>
    <property type="match status" value="1"/>
</dbReference>
<reference evidence="2 3" key="1">
    <citation type="submission" date="2016-10" db="EMBL/GenBank/DDBJ databases">
        <authorList>
            <person name="de Groot N.N."/>
        </authorList>
    </citation>
    <scope>NUCLEOTIDE SEQUENCE [LARGE SCALE GENOMIC DNA]</scope>
    <source>
        <strain evidence="2 3">DSM 26915</strain>
    </source>
</reference>
<evidence type="ECO:0000313" key="2">
    <source>
        <dbReference type="EMBL" id="SEG28754.1"/>
    </source>
</evidence>
<dbReference type="InterPro" id="IPR018511">
    <property type="entry name" value="Hemolysin-typ_Ca-bd_CS"/>
</dbReference>
<dbReference type="RefSeq" id="WP_103910629.1">
    <property type="nucleotide sequence ID" value="NZ_FNUZ01000003.1"/>
</dbReference>
<dbReference type="InterPro" id="IPR011049">
    <property type="entry name" value="Serralysin-like_metalloprot_C"/>
</dbReference>
<dbReference type="OrthoDB" id="7783360at2"/>
<dbReference type="Pfam" id="PF00353">
    <property type="entry name" value="HemolysinCabind"/>
    <property type="match status" value="1"/>
</dbReference>
<gene>
    <name evidence="2" type="ORF">SAMN04488045_2309</name>
</gene>
<evidence type="ECO:0000256" key="1">
    <source>
        <dbReference type="SAM" id="SignalP"/>
    </source>
</evidence>
<organism evidence="2 3">
    <name type="scientific">Thalassococcus halodurans</name>
    <dbReference type="NCBI Taxonomy" id="373675"/>
    <lineage>
        <taxon>Bacteria</taxon>
        <taxon>Pseudomonadati</taxon>
        <taxon>Pseudomonadota</taxon>
        <taxon>Alphaproteobacteria</taxon>
        <taxon>Rhodobacterales</taxon>
        <taxon>Roseobacteraceae</taxon>
        <taxon>Thalassococcus</taxon>
    </lineage>
</organism>
<protein>
    <recommendedName>
        <fullName evidence="4">Hemolysin-type calcium-binding repeat-containing protein</fullName>
    </recommendedName>
</protein>
<keyword evidence="3" id="KW-1185">Reference proteome</keyword>
<dbReference type="PROSITE" id="PS00330">
    <property type="entry name" value="HEMOLYSIN_CALCIUM"/>
    <property type="match status" value="1"/>
</dbReference>
<dbReference type="EMBL" id="FNUZ01000003">
    <property type="protein sequence ID" value="SEG28754.1"/>
    <property type="molecule type" value="Genomic_DNA"/>
</dbReference>
<evidence type="ECO:0000313" key="3">
    <source>
        <dbReference type="Proteomes" id="UP000236752"/>
    </source>
</evidence>
<keyword evidence="1" id="KW-0732">Signal</keyword>
<dbReference type="Proteomes" id="UP000236752">
    <property type="component" value="Unassembled WGS sequence"/>
</dbReference>
<feature type="signal peptide" evidence="1">
    <location>
        <begin position="1"/>
        <end position="24"/>
    </location>
</feature>
<evidence type="ECO:0008006" key="4">
    <source>
        <dbReference type="Google" id="ProtNLM"/>
    </source>
</evidence>
<sequence length="962" mass="106608">MLRALAAGLSLLTCCLATMTAAQEARHLNLYAFGNSLVNHPDGGELTNVPVWLDALAKADGSTVAVEGHWGFLPEFPSQLPPNPEWSFPTVQRVGSGNPDEYDVVLITPTNFIQYQSHTKAFDGYNPNNTSPLGATLSVVDWVAERAPDITYYIYEGWADMDGVIRRFPPNERFLQKYHDFNRGAYQDWYVDYIADLKSERPDADIRRLPIAPILSEVMSTAPLSDLPATAFYSDDAPHGTPDTYLLAAMVTYATLYQRPLPQTVEGLDKVNPVVAGAYPAVAEQIWSLVQPYLEVKKAALDNIQPAADYVLPPRGARPIGEPAMGIGLNGIADWSTQHPFIDVMKTARQWVGHTASQWGAINIDELRAGGFLDENGWPLRLPDNAKALEALILTDQPEDALHLRGSYVLRYEGKGDIKVTGRARRAVYEDGEIRFFFEPGEGFVGIAIAATDPDDPIRNISVVHENHLLLHEAGALFNPDWLARISTVRSIRFMDWMFTNDSPVVSWDDRPRVTDYSYTAWGVPIPVMVELANQIGADPWFNMPHLADDDYVRAFAEEVRDTLDPRLKAHVEYSNEMWNFIFSQTNYAAAQAEARWGKSSDGWMQFYGMRAAQVMDIWTDVFGDETEDRLVRVFATHTGWPGLEESALMSPLGFLELGHLPRDSFDAYAVTGYFGHEIGGDEQGREMRAILKDAADKAEERGRAQGLRRVALREFMKVEQYKDAFDPVAALLSNGSVRTLVEEIFPHHARAAEAAGLDLIMYEGGSHVAAQMDRVDDEALTTFFEQFNYSLQMARLYMQLIDGWNAAGGRMFNAFVDVAAPSKWGSWGGLRHLDDANPRWDVLMAHNAGGPVDWEDRDPAAFEDGVLRAGSTGNDVMDGTAEEDTLLGGPGDDVLFSFGGSDKLHGGAGQDRAVFPGKKADYSIEKDGGVVTVSRGYQVSRLTMIEELVFADDPETVVPVN</sequence>
<name>A0A1H5YXI5_9RHOB</name>
<accession>A0A1H5YXI5</accession>
<feature type="chain" id="PRO_5009291061" description="Hemolysin-type calcium-binding repeat-containing protein" evidence="1">
    <location>
        <begin position="25"/>
        <end position="962"/>
    </location>
</feature>
<dbReference type="GO" id="GO:0005509">
    <property type="term" value="F:calcium ion binding"/>
    <property type="evidence" value="ECO:0007669"/>
    <property type="project" value="InterPro"/>
</dbReference>
<dbReference type="AlphaFoldDB" id="A0A1H5YXI5"/>
<dbReference type="SUPFAM" id="SSF51120">
    <property type="entry name" value="beta-Roll"/>
    <property type="match status" value="1"/>
</dbReference>